<accession>A0ABU7TZS4</accession>
<dbReference type="RefSeq" id="WP_394819029.1">
    <property type="nucleotide sequence ID" value="NZ_JAWJZY010000001.1"/>
</dbReference>
<comment type="caution">
    <text evidence="1">The sequence shown here is derived from an EMBL/GenBank/DDBJ whole genome shotgun (WGS) entry which is preliminary data.</text>
</comment>
<dbReference type="PROSITE" id="PS51257">
    <property type="entry name" value="PROKAR_LIPOPROTEIN"/>
    <property type="match status" value="1"/>
</dbReference>
<organism evidence="1 2">
    <name type="scientific">Sorlinia euscelidii</name>
    <dbReference type="NCBI Taxonomy" id="3081148"/>
    <lineage>
        <taxon>Bacteria</taxon>
        <taxon>Pseudomonadati</taxon>
        <taxon>Pseudomonadota</taxon>
        <taxon>Alphaproteobacteria</taxon>
        <taxon>Acetobacterales</taxon>
        <taxon>Acetobacteraceae</taxon>
        <taxon>Sorlinia</taxon>
    </lineage>
</organism>
<sequence length="92" mass="9900">MKSALKIFCASSVTLGLAGCSLDPASRQDSWEPTNTPDKNIQAMLVDKNDWQKGRHDADVTAPFAVDAIEHFKNNTIPALPKNDAGFKPSGS</sequence>
<protein>
    <submittedName>
        <fullName evidence="1">Uncharacterized protein</fullName>
    </submittedName>
</protein>
<name>A0ABU7TZS4_9PROT</name>
<keyword evidence="2" id="KW-1185">Reference proteome</keyword>
<evidence type="ECO:0000313" key="2">
    <source>
        <dbReference type="Proteomes" id="UP001312908"/>
    </source>
</evidence>
<dbReference type="EMBL" id="JAWJZY010000001">
    <property type="protein sequence ID" value="MEE8658089.1"/>
    <property type="molecule type" value="Genomic_DNA"/>
</dbReference>
<reference evidence="1 2" key="1">
    <citation type="submission" date="2023-10" db="EMBL/GenBank/DDBJ databases">
        <title>Sorlinia euscelidii gen. nov., sp. nov., an acetic acid bacteria isolated from the gut of Euscelidius variegatus emitter.</title>
        <authorList>
            <person name="Michoud G."/>
            <person name="Marasco R."/>
            <person name="Seferji K."/>
            <person name="Gonella E."/>
            <person name="Garuglieri E."/>
            <person name="Alma A."/>
            <person name="Mapelli F."/>
            <person name="Borin S."/>
            <person name="Daffonchio D."/>
            <person name="Crotti E."/>
        </authorList>
    </citation>
    <scope>NUCLEOTIDE SEQUENCE [LARGE SCALE GENOMIC DNA]</scope>
    <source>
        <strain evidence="1 2">EV16P</strain>
    </source>
</reference>
<evidence type="ECO:0000313" key="1">
    <source>
        <dbReference type="EMBL" id="MEE8658089.1"/>
    </source>
</evidence>
<gene>
    <name evidence="1" type="ORF">DOFOFD_03555</name>
</gene>
<proteinExistence type="predicted"/>
<dbReference type="Proteomes" id="UP001312908">
    <property type="component" value="Unassembled WGS sequence"/>
</dbReference>